<organism evidence="5 6">
    <name type="scientific">Microlunatus ginsengisoli</name>
    <dbReference type="NCBI Taxonomy" id="363863"/>
    <lineage>
        <taxon>Bacteria</taxon>
        <taxon>Bacillati</taxon>
        <taxon>Actinomycetota</taxon>
        <taxon>Actinomycetes</taxon>
        <taxon>Propionibacteriales</taxon>
        <taxon>Propionibacteriaceae</taxon>
        <taxon>Microlunatus</taxon>
    </lineage>
</organism>
<name>A0ABP6ZJE9_9ACTN</name>
<evidence type="ECO:0000259" key="4">
    <source>
        <dbReference type="Pfam" id="PF01593"/>
    </source>
</evidence>
<dbReference type="RefSeq" id="WP_344801715.1">
    <property type="nucleotide sequence ID" value="NZ_BAABAB010000005.1"/>
</dbReference>
<comment type="function">
    <text evidence="1">Probable oxidoreductase that may play a role as regulator of mitochondrial function.</text>
</comment>
<dbReference type="EMBL" id="BAABAB010000005">
    <property type="protein sequence ID" value="GAA3607989.1"/>
    <property type="molecule type" value="Genomic_DNA"/>
</dbReference>
<dbReference type="Pfam" id="PF01593">
    <property type="entry name" value="Amino_oxidase"/>
    <property type="match status" value="1"/>
</dbReference>
<proteinExistence type="predicted"/>
<evidence type="ECO:0000313" key="5">
    <source>
        <dbReference type="EMBL" id="GAA3607989.1"/>
    </source>
</evidence>
<comment type="subunit">
    <text evidence="2">Interacts with COX5B; this interaction may contribute to localize PYROXD2 to the inner face of the inner mitochondrial membrane.</text>
</comment>
<sequence>MPEPEVIIVGGGHNGLVAATYLARAGVPVTLLEATDRFGGAVASARLFEGVDVALSRFSYLVSLLPETIVTDLGLELELRSRRVASYTPFDGGDLLIERTPGDATRESFHRLTGSYEEWNGWQDLESFLHRFAQVVAPTLTEPLPVESSLREAFGDDQLWDALTGHPIGNLIESILADDIVRGVVLTDALIGTFATAHDPSLRQNRCFAYHVIGGGTGEWKVPVGGMGRVAEELERVAREAGAQLIADARAEAVLRVPGGGWDVVLADGTHHRAEYVLAGCAPYTLDRLRARPGHKPQGSQTKINLVLRRLPRFASGIDPATGFAGTLHLHQSYERLQRAFEEASAGRIPDPLPAEVYCHTLTDDSILGPAPQFSGWHTLTMFALHTPPELFAADPAGSRARVGEAALRSLQSVLAEPLADCLARDTYGRPCVEVMSPDDVEAAIGLPGGNIFHGDLSWPWLPDGSADDDPAHRWGVATADEGILLCGSGAVRGGAVSGLGGHNAAHALLELIG</sequence>
<accession>A0ABP6ZJE9</accession>
<keyword evidence="6" id="KW-1185">Reference proteome</keyword>
<evidence type="ECO:0000256" key="2">
    <source>
        <dbReference type="ARBA" id="ARBA00038825"/>
    </source>
</evidence>
<dbReference type="InterPro" id="IPR036188">
    <property type="entry name" value="FAD/NAD-bd_sf"/>
</dbReference>
<dbReference type="PANTHER" id="PTHR10668">
    <property type="entry name" value="PHYTOENE DEHYDROGENASE"/>
    <property type="match status" value="1"/>
</dbReference>
<dbReference type="PANTHER" id="PTHR10668:SF103">
    <property type="entry name" value="PYRIDINE NUCLEOTIDE-DISULFIDE OXIDOREDUCTASE DOMAIN-CONTAINING PROTEIN 2"/>
    <property type="match status" value="1"/>
</dbReference>
<gene>
    <name evidence="5" type="ORF">GCM10022236_07210</name>
</gene>
<dbReference type="SUPFAM" id="SSF51905">
    <property type="entry name" value="FAD/NAD(P)-binding domain"/>
    <property type="match status" value="1"/>
</dbReference>
<evidence type="ECO:0000313" key="6">
    <source>
        <dbReference type="Proteomes" id="UP001501490"/>
    </source>
</evidence>
<evidence type="ECO:0000256" key="3">
    <source>
        <dbReference type="ARBA" id="ARBA00040298"/>
    </source>
</evidence>
<evidence type="ECO:0000256" key="1">
    <source>
        <dbReference type="ARBA" id="ARBA00037217"/>
    </source>
</evidence>
<protein>
    <recommendedName>
        <fullName evidence="3">Pyridine nucleotide-disulfide oxidoreductase domain-containing protein 2</fullName>
    </recommendedName>
</protein>
<comment type="caution">
    <text evidence="5">The sequence shown here is derived from an EMBL/GenBank/DDBJ whole genome shotgun (WGS) entry which is preliminary data.</text>
</comment>
<dbReference type="Proteomes" id="UP001501490">
    <property type="component" value="Unassembled WGS sequence"/>
</dbReference>
<reference evidence="6" key="1">
    <citation type="journal article" date="2019" name="Int. J. Syst. Evol. Microbiol.">
        <title>The Global Catalogue of Microorganisms (GCM) 10K type strain sequencing project: providing services to taxonomists for standard genome sequencing and annotation.</title>
        <authorList>
            <consortium name="The Broad Institute Genomics Platform"/>
            <consortium name="The Broad Institute Genome Sequencing Center for Infectious Disease"/>
            <person name="Wu L."/>
            <person name="Ma J."/>
        </authorList>
    </citation>
    <scope>NUCLEOTIDE SEQUENCE [LARGE SCALE GENOMIC DNA]</scope>
    <source>
        <strain evidence="6">JCM 16929</strain>
    </source>
</reference>
<feature type="domain" description="Amine oxidase" evidence="4">
    <location>
        <begin position="15"/>
        <end position="305"/>
    </location>
</feature>
<dbReference type="InterPro" id="IPR002937">
    <property type="entry name" value="Amino_oxidase"/>
</dbReference>
<dbReference type="Gene3D" id="3.50.50.60">
    <property type="entry name" value="FAD/NAD(P)-binding domain"/>
    <property type="match status" value="2"/>
</dbReference>